<keyword evidence="2" id="KW-1185">Reference proteome</keyword>
<dbReference type="EMBL" id="QXTE01000551">
    <property type="protein sequence ID" value="TFJ96959.1"/>
    <property type="molecule type" value="Genomic_DNA"/>
</dbReference>
<protein>
    <submittedName>
        <fullName evidence="1">ABC transporter ATP-binding protein</fullName>
    </submittedName>
</protein>
<reference evidence="1 2" key="2">
    <citation type="submission" date="2019-04" db="EMBL/GenBank/DDBJ databases">
        <title>The genome sequence of big-headed turtle.</title>
        <authorList>
            <person name="Gong S."/>
        </authorList>
    </citation>
    <scope>NUCLEOTIDE SEQUENCE [LARGE SCALE GENOMIC DNA]</scope>
    <source>
        <strain evidence="1">DO16091913</strain>
        <tissue evidence="1">Muscle</tissue>
    </source>
</reference>
<dbReference type="GO" id="GO:0005524">
    <property type="term" value="F:ATP binding"/>
    <property type="evidence" value="ECO:0007669"/>
    <property type="project" value="UniProtKB-KW"/>
</dbReference>
<keyword evidence="1" id="KW-0547">Nucleotide-binding</keyword>
<dbReference type="AlphaFoldDB" id="A0A4D9DN27"/>
<sequence length="91" mass="10031">MPVAVALLGHRKGCVFWKDVEVITVLCTELSFVLKNTLSINVSFVHRLGGRESASRHRVLKGEQLGRAGGAETCMVYATSRSQNSVAHYER</sequence>
<reference evidence="1 2" key="1">
    <citation type="submission" date="2019-04" db="EMBL/GenBank/DDBJ databases">
        <title>Draft genome of the big-headed turtle Platysternon megacephalum.</title>
        <authorList>
            <person name="Gong S."/>
        </authorList>
    </citation>
    <scope>NUCLEOTIDE SEQUENCE [LARGE SCALE GENOMIC DNA]</scope>
    <source>
        <strain evidence="1">DO16091913</strain>
        <tissue evidence="1">Muscle</tissue>
    </source>
</reference>
<keyword evidence="1" id="KW-0067">ATP-binding</keyword>
<proteinExistence type="predicted"/>
<accession>A0A4D9DN27</accession>
<name>A0A4D9DN27_9SAUR</name>
<dbReference type="Proteomes" id="UP000297703">
    <property type="component" value="Unassembled WGS sequence"/>
</dbReference>
<evidence type="ECO:0000313" key="2">
    <source>
        <dbReference type="Proteomes" id="UP000297703"/>
    </source>
</evidence>
<gene>
    <name evidence="1" type="ORF">DR999_PMT21234</name>
</gene>
<comment type="caution">
    <text evidence="1">The sequence shown here is derived from an EMBL/GenBank/DDBJ whole genome shotgun (WGS) entry which is preliminary data.</text>
</comment>
<evidence type="ECO:0000313" key="1">
    <source>
        <dbReference type="EMBL" id="TFJ96959.1"/>
    </source>
</evidence>
<organism evidence="1 2">
    <name type="scientific">Platysternon megacephalum</name>
    <name type="common">big-headed turtle</name>
    <dbReference type="NCBI Taxonomy" id="55544"/>
    <lineage>
        <taxon>Eukaryota</taxon>
        <taxon>Metazoa</taxon>
        <taxon>Chordata</taxon>
        <taxon>Craniata</taxon>
        <taxon>Vertebrata</taxon>
        <taxon>Euteleostomi</taxon>
        <taxon>Archelosauria</taxon>
        <taxon>Testudinata</taxon>
        <taxon>Testudines</taxon>
        <taxon>Cryptodira</taxon>
        <taxon>Durocryptodira</taxon>
        <taxon>Testudinoidea</taxon>
        <taxon>Platysternidae</taxon>
        <taxon>Platysternon</taxon>
    </lineage>
</organism>